<keyword evidence="1" id="KW-0812">Transmembrane</keyword>
<gene>
    <name evidence="3" type="ORF">ALQ08_00163</name>
    <name evidence="2" type="ORF">ALQ28_01396</name>
</gene>
<name>A0A0N8RDD3_9PSED</name>
<accession>A0A0N8RDD3</accession>
<evidence type="ECO:0000256" key="1">
    <source>
        <dbReference type="SAM" id="Phobius"/>
    </source>
</evidence>
<reference evidence="4 5" key="1">
    <citation type="submission" date="2018-08" db="EMBL/GenBank/DDBJ databases">
        <title>Recombination of ecologically and evolutionarily significant loci maintains genetic cohesion in the Pseudomonas syringae species complex.</title>
        <authorList>
            <person name="Dillon M."/>
            <person name="Thakur S."/>
            <person name="Almeida R.N.D."/>
            <person name="Weir B.S."/>
            <person name="Guttman D.S."/>
        </authorList>
    </citation>
    <scope>NUCLEOTIDE SEQUENCE [LARGE SCALE GENOMIC DNA]</scope>
    <source>
        <strain evidence="3 5">ICMP 13052</strain>
        <strain evidence="2 4">ICMP 4330</strain>
    </source>
</reference>
<sequence length="628" mass="70661">MTAEPICETTFVQTLLDIAKFPERHRAVANTWADHFDVPAEGRDEFILHYLTHTSSTRCWCVALHNDDSVARPTVARLGRQLQYFDGQLISAVRFDEKRKVPGHAPTPSQALKLAHELITHDSANALLTSFCKPARDLARDEAELSIRPLVKFNMGALSSEGRNKRFYAPRGRFYITCIGAAVKRFCQSLDQELLHAVRSVQCPSAKLYNWLAQGDRTRRLQALKAQPVLVPVLIVGVGMPWPMIAGGLLVECPWFELQEFCCSWEGETIMDGAGFVGRAVDTGLPLNRVLAWLFSVPTSSIRFLGHQRVYDTGSALSRLNSEGLEAGWEHLIAGSLLGNRRPRTKAEWRFFYSFRSAIPWELLRPLRDMNNLLAGCPTDWADPAWSGIATKLVDFRELFDNLDRAGSCEARNTKRRLYAFLSGLNFRQISNVVDAFHGALADIRARLERDHPPEPSDCFTRWPGLLLGSDPITCSTTGLQIVELRCPADLDQEHRSLGHCIDTYDFRAYSGNCRLLSIRSEGLPLASVELTLRTGRNERVTGDFTPQHLHIAQIRDHENKTPDAHSVVMNAFELFMAAVRSGRMPVLLEWPNMAMKMARYADEKSVFNIRFGEEIVGWANSLLDKGL</sequence>
<dbReference type="EMBL" id="RBQG01000316">
    <property type="protein sequence ID" value="RMP07137.1"/>
    <property type="molecule type" value="Genomic_DNA"/>
</dbReference>
<evidence type="ECO:0000313" key="5">
    <source>
        <dbReference type="Proteomes" id="UP000269044"/>
    </source>
</evidence>
<evidence type="ECO:0000313" key="3">
    <source>
        <dbReference type="EMBL" id="RMQ20171.1"/>
    </source>
</evidence>
<keyword evidence="1" id="KW-1133">Transmembrane helix</keyword>
<dbReference type="Proteomes" id="UP000269044">
    <property type="component" value="Unassembled WGS sequence"/>
</dbReference>
<protein>
    <submittedName>
        <fullName evidence="3">Uncharacterized protein</fullName>
    </submittedName>
</protein>
<dbReference type="EMBL" id="RBRA01000253">
    <property type="protein sequence ID" value="RMQ20171.1"/>
    <property type="molecule type" value="Genomic_DNA"/>
</dbReference>
<keyword evidence="1" id="KW-0472">Membrane</keyword>
<comment type="caution">
    <text evidence="3">The sequence shown here is derived from an EMBL/GenBank/DDBJ whole genome shotgun (WGS) entry which is preliminary data.</text>
</comment>
<evidence type="ECO:0000313" key="2">
    <source>
        <dbReference type="EMBL" id="RMP07137.1"/>
    </source>
</evidence>
<evidence type="ECO:0000313" key="4">
    <source>
        <dbReference type="Proteomes" id="UP000267908"/>
    </source>
</evidence>
<organism evidence="3 5">
    <name type="scientific">Pseudomonas syringae pv. delphinii</name>
    <dbReference type="NCBI Taxonomy" id="192088"/>
    <lineage>
        <taxon>Bacteria</taxon>
        <taxon>Pseudomonadati</taxon>
        <taxon>Pseudomonadota</taxon>
        <taxon>Gammaproteobacteria</taxon>
        <taxon>Pseudomonadales</taxon>
        <taxon>Pseudomonadaceae</taxon>
        <taxon>Pseudomonas</taxon>
    </lineage>
</organism>
<dbReference type="AlphaFoldDB" id="A0A0N8RDD3"/>
<proteinExistence type="predicted"/>
<feature type="transmembrane region" description="Helical" evidence="1">
    <location>
        <begin position="229"/>
        <end position="251"/>
    </location>
</feature>
<dbReference type="RefSeq" id="WP_003424994.1">
    <property type="nucleotide sequence ID" value="NZ_LJQH01000290.1"/>
</dbReference>
<dbReference type="Proteomes" id="UP000267908">
    <property type="component" value="Unassembled WGS sequence"/>
</dbReference>